<keyword evidence="1" id="KW-0175">Coiled coil</keyword>
<dbReference type="CDD" id="cd02257">
    <property type="entry name" value="Peptidase_C19"/>
    <property type="match status" value="1"/>
</dbReference>
<dbReference type="GO" id="GO:0005829">
    <property type="term" value="C:cytosol"/>
    <property type="evidence" value="ECO:0007669"/>
    <property type="project" value="TreeGrafter"/>
</dbReference>
<dbReference type="InterPro" id="IPR050164">
    <property type="entry name" value="Peptidase_C19"/>
</dbReference>
<comment type="caution">
    <text evidence="3">The sequence shown here is derived from an EMBL/GenBank/DDBJ whole genome shotgun (WGS) entry which is preliminary data.</text>
</comment>
<dbReference type="OrthoDB" id="292964at2759"/>
<feature type="coiled-coil region" evidence="1">
    <location>
        <begin position="486"/>
        <end position="518"/>
    </location>
</feature>
<dbReference type="Proteomes" id="UP000031737">
    <property type="component" value="Unassembled WGS sequence"/>
</dbReference>
<evidence type="ECO:0000313" key="4">
    <source>
        <dbReference type="Proteomes" id="UP000031737"/>
    </source>
</evidence>
<dbReference type="GO" id="GO:0004843">
    <property type="term" value="F:cysteine-type deubiquitinase activity"/>
    <property type="evidence" value="ECO:0007669"/>
    <property type="project" value="InterPro"/>
</dbReference>
<keyword evidence="3" id="KW-0378">Hydrolase</keyword>
<dbReference type="AlphaFoldDB" id="A0A061J259"/>
<dbReference type="SUPFAM" id="SSF54001">
    <property type="entry name" value="Cysteine proteinases"/>
    <property type="match status" value="1"/>
</dbReference>
<proteinExistence type="predicted"/>
<evidence type="ECO:0000313" key="3">
    <source>
        <dbReference type="EMBL" id="ESL08201.1"/>
    </source>
</evidence>
<gene>
    <name evidence="3" type="ORF">TRSC58_04100</name>
</gene>
<accession>A0A061J259</accession>
<dbReference type="InterPro" id="IPR028889">
    <property type="entry name" value="USP"/>
</dbReference>
<keyword evidence="4" id="KW-1185">Reference proteome</keyword>
<dbReference type="GO" id="GO:0005634">
    <property type="term" value="C:nucleus"/>
    <property type="evidence" value="ECO:0007669"/>
    <property type="project" value="TreeGrafter"/>
</dbReference>
<dbReference type="PROSITE" id="PS50235">
    <property type="entry name" value="USP_3"/>
    <property type="match status" value="1"/>
</dbReference>
<dbReference type="PANTHER" id="PTHR24006">
    <property type="entry name" value="UBIQUITIN CARBOXYL-TERMINAL HYDROLASE"/>
    <property type="match status" value="1"/>
</dbReference>
<dbReference type="Gene3D" id="3.90.70.10">
    <property type="entry name" value="Cysteine proteinases"/>
    <property type="match status" value="1"/>
</dbReference>
<evidence type="ECO:0000256" key="1">
    <source>
        <dbReference type="SAM" id="Coils"/>
    </source>
</evidence>
<organism evidence="3 4">
    <name type="scientific">Trypanosoma rangeli SC58</name>
    <dbReference type="NCBI Taxonomy" id="429131"/>
    <lineage>
        <taxon>Eukaryota</taxon>
        <taxon>Discoba</taxon>
        <taxon>Euglenozoa</taxon>
        <taxon>Kinetoplastea</taxon>
        <taxon>Metakinetoplastina</taxon>
        <taxon>Trypanosomatida</taxon>
        <taxon>Trypanosomatidae</taxon>
        <taxon>Trypanosoma</taxon>
        <taxon>Herpetosoma</taxon>
    </lineage>
</organism>
<feature type="domain" description="USP" evidence="2">
    <location>
        <begin position="302"/>
        <end position="754"/>
    </location>
</feature>
<dbReference type="EMBL" id="AUPL01004100">
    <property type="protein sequence ID" value="ESL08201.1"/>
    <property type="molecule type" value="Genomic_DNA"/>
</dbReference>
<dbReference type="InterPro" id="IPR038765">
    <property type="entry name" value="Papain-like_cys_pep_sf"/>
</dbReference>
<dbReference type="GO" id="GO:0016579">
    <property type="term" value="P:protein deubiquitination"/>
    <property type="evidence" value="ECO:0007669"/>
    <property type="project" value="InterPro"/>
</dbReference>
<sequence>MVCSCYERVDPERLRVKLANTWLTDRAVTTEPPALYCALCERPGASSSTKTKNKGKRQWFSFSRVLKDDVSGLGGNAKDDLFMCLSCTMCFCSQHVANHGVEAERMYMDTSNHGRRHCLFFLVPSCEAAMSTSSASGKGRTVFPAFQVDGLEQMRGSGVLTLEKEAEIDFRPIGDPQGWVYYVWCVLCSEKRAPLSASTFSETSKNHVHVKHLGDVIAKLLYLFYEGIQIEIPDEGSALSRGNIHSGDHFSYQHSDRHLHLTRDVIQNMDTYASFVSSPGTSSFALRGSRVDSDALALAHVAGIENHRNTCYFNSVLQCVLKCGFFTRSLLALDVGAMPGPLTRRLYAMVRHLCEQTVKDVETHALYPYARKVLHSLCQISPLFAEDDQQDSQELFLCMINGVADEFDKGKSEEEKKKGPRLSFEGVMRTEVVCLRCKGHIPHEEVFMALSVPVEDSIEKGLEKLFGTVKLQEKDQYACERCFQLLEKKEQERHNADIQAENRRKENCKKKAVTEEKRSLNCVYSDAQVSISISRLGPTLALHLLRFQCESRGFRKVTRNVAFPLSLDLTQFVSEEVRREYELEHKLSSLKTRFPHKQRDVLLSYLRAAYGDLRKAERMLVDAEGKGVLNDAQGASLRSNVGHRPLDGSCVGNIMYCGGAQKGCDVSSIGESLPSSMDTTSVSERGQGALPSLKRELVGIVAHRGSLHGGHYIAYVRDEHQSDTWFRCDDEEVEMVDKEYVLRCQSEVYMLFYE</sequence>
<evidence type="ECO:0000259" key="2">
    <source>
        <dbReference type="PROSITE" id="PS50235"/>
    </source>
</evidence>
<dbReference type="InterPro" id="IPR001394">
    <property type="entry name" value="Peptidase_C19_UCH"/>
</dbReference>
<protein>
    <submittedName>
        <fullName evidence="3">Ubiquitin hydrolase</fullName>
    </submittedName>
</protein>
<name>A0A061J259_TRYRA</name>
<dbReference type="Pfam" id="PF00443">
    <property type="entry name" value="UCH"/>
    <property type="match status" value="1"/>
</dbReference>
<reference evidence="3 4" key="1">
    <citation type="submission" date="2013-07" db="EMBL/GenBank/DDBJ databases">
        <authorList>
            <person name="Stoco P.H."/>
            <person name="Wagner G."/>
            <person name="Gerber A."/>
            <person name="Zaha A."/>
            <person name="Thompson C."/>
            <person name="Bartholomeu D.C."/>
            <person name="Luckemeyer D.D."/>
            <person name="Bahia D."/>
            <person name="Loreto E."/>
            <person name="Prestes E.B."/>
            <person name="Lima F.M."/>
            <person name="Rodrigues-Luiz G."/>
            <person name="Vallejo G.A."/>
            <person name="Filho J.F."/>
            <person name="Monteiro K.M."/>
            <person name="Tyler K.M."/>
            <person name="de Almeida L.G."/>
            <person name="Ortiz M.F."/>
            <person name="Siervo M.A."/>
            <person name="de Moraes M.H."/>
            <person name="Cunha O.L."/>
            <person name="Mendonca-Neto R."/>
            <person name="Silva R."/>
            <person name="Teixeira S.M."/>
            <person name="Murta S.M."/>
            <person name="Sincero T.C."/>
            <person name="Mendes T.A."/>
            <person name="Urmenyi T.P."/>
            <person name="Silva V.G."/>
            <person name="da Rocha W.D."/>
            <person name="Andersson B."/>
            <person name="Romanha A.J."/>
            <person name="Steindel M."/>
            <person name="de Vasconcelos A.T."/>
            <person name="Grisard E.C."/>
        </authorList>
    </citation>
    <scope>NUCLEOTIDE SEQUENCE [LARGE SCALE GENOMIC DNA]</scope>
    <source>
        <strain evidence="3 4">SC58</strain>
    </source>
</reference>
<dbReference type="VEuPathDB" id="TriTrypDB:TRSC58_04100"/>